<dbReference type="PANTHER" id="PTHR10357">
    <property type="entry name" value="ALPHA-AMYLASE FAMILY MEMBER"/>
    <property type="match status" value="1"/>
</dbReference>
<dbReference type="Pfam" id="PF00128">
    <property type="entry name" value="Alpha-amylase"/>
    <property type="match status" value="1"/>
</dbReference>
<reference evidence="4" key="1">
    <citation type="journal article" date="2019" name="Int. J. Syst. Evol. Microbiol.">
        <title>The Global Catalogue of Microorganisms (GCM) 10K type strain sequencing project: providing services to taxonomists for standard genome sequencing and annotation.</title>
        <authorList>
            <consortium name="The Broad Institute Genomics Platform"/>
            <consortium name="The Broad Institute Genome Sequencing Center for Infectious Disease"/>
            <person name="Wu L."/>
            <person name="Ma J."/>
        </authorList>
    </citation>
    <scope>NUCLEOTIDE SEQUENCE [LARGE SCALE GENOMIC DNA]</scope>
    <source>
        <strain evidence="4">JCM 15591</strain>
    </source>
</reference>
<dbReference type="CDD" id="cd11339">
    <property type="entry name" value="AmyAc_bac_CMD_like_2"/>
    <property type="match status" value="1"/>
</dbReference>
<feature type="domain" description="Glycosyl hydrolase family 13 catalytic" evidence="2">
    <location>
        <begin position="76"/>
        <end position="532"/>
    </location>
</feature>
<evidence type="ECO:0000313" key="4">
    <source>
        <dbReference type="Proteomes" id="UP001501475"/>
    </source>
</evidence>
<proteinExistence type="predicted"/>
<accession>A0ABP4X775</accession>
<evidence type="ECO:0000259" key="2">
    <source>
        <dbReference type="SMART" id="SM00642"/>
    </source>
</evidence>
<dbReference type="Gene3D" id="3.20.20.80">
    <property type="entry name" value="Glycosidases"/>
    <property type="match status" value="2"/>
</dbReference>
<name>A0ABP4X775_9MICO</name>
<dbReference type="CDD" id="cd12962">
    <property type="entry name" value="X25_BaPul_like"/>
    <property type="match status" value="1"/>
</dbReference>
<dbReference type="InterPro" id="IPR013780">
    <property type="entry name" value="Glyco_hydro_b"/>
</dbReference>
<feature type="compositionally biased region" description="Low complexity" evidence="1">
    <location>
        <begin position="26"/>
        <end position="47"/>
    </location>
</feature>
<dbReference type="InterPro" id="IPR054409">
    <property type="entry name" value="X25_BaPul-like"/>
</dbReference>
<dbReference type="InterPro" id="IPR006047">
    <property type="entry name" value="GH13_cat_dom"/>
</dbReference>
<comment type="caution">
    <text evidence="3">The sequence shown here is derived from an EMBL/GenBank/DDBJ whole genome shotgun (WGS) entry which is preliminary data.</text>
</comment>
<feature type="region of interest" description="Disordered" evidence="1">
    <location>
        <begin position="26"/>
        <end position="50"/>
    </location>
</feature>
<dbReference type="Pfam" id="PF22058">
    <property type="entry name" value="X25_BaPul_like"/>
    <property type="match status" value="1"/>
</dbReference>
<gene>
    <name evidence="3" type="ORF">GCM10009810_30260</name>
</gene>
<dbReference type="Gene3D" id="2.60.40.1180">
    <property type="entry name" value="Golgi alpha-mannosidase II"/>
    <property type="match status" value="1"/>
</dbReference>
<dbReference type="EMBL" id="BAAAPN010000059">
    <property type="protein sequence ID" value="GAA1769651.1"/>
    <property type="molecule type" value="Genomic_DNA"/>
</dbReference>
<protein>
    <recommendedName>
        <fullName evidence="2">Glycosyl hydrolase family 13 catalytic domain-containing protein</fullName>
    </recommendedName>
</protein>
<evidence type="ECO:0000313" key="3">
    <source>
        <dbReference type="EMBL" id="GAA1769651.1"/>
    </source>
</evidence>
<organism evidence="3 4">
    <name type="scientific">Nostocoides vanveenii</name>
    <dbReference type="NCBI Taxonomy" id="330835"/>
    <lineage>
        <taxon>Bacteria</taxon>
        <taxon>Bacillati</taxon>
        <taxon>Actinomycetota</taxon>
        <taxon>Actinomycetes</taxon>
        <taxon>Micrococcales</taxon>
        <taxon>Intrasporangiaceae</taxon>
        <taxon>Nostocoides</taxon>
    </lineage>
</organism>
<dbReference type="SUPFAM" id="SSF51011">
    <property type="entry name" value="Glycosyl hydrolase domain"/>
    <property type="match status" value="1"/>
</dbReference>
<dbReference type="SUPFAM" id="SSF51445">
    <property type="entry name" value="(Trans)glycosidases"/>
    <property type="match status" value="1"/>
</dbReference>
<dbReference type="InterPro" id="IPR013783">
    <property type="entry name" value="Ig-like_fold"/>
</dbReference>
<dbReference type="RefSeq" id="WP_344067690.1">
    <property type="nucleotide sequence ID" value="NZ_BAAAPN010000059.1"/>
</dbReference>
<sequence length="831" mass="87672">MIRRRSLILALIGVLMGALVAYGVTRRSGSDPSSPSPSTGTAGAAGRPPGPVSLSGAEVAALAKRVATPRHENFYFVMTDRFANGEKANDRGGLSGDRVTTGFDPTDKGFFHGGDLAGLQGKLDYIKGLGTTAIWLTPSFVNRPVQGSGEDASAGYHGYWITDFTRIDPHLGTNDEMTALIAAAHAKGMKVYFDIVTNHTADVIDYESGTYSYVSKADSPYQDAAGKSFDDAEVADRAGFPALSAATSFPYVPIFRSAADAEAKTPSWLNDRTLYHNRGNSTFEGESSTYGDFGGLDDLFTENPKVLDGMIAIYEKWIDFGIDGFRIDTVKHVNLDFWRKFGPALMAHARAAGRDEFFMFGEVYDTSPAVMSLYSTTGRLPGTLDFGFQSAAVDFVSGHSAQLLSKLYAADDTYLDADSNAYVVTTFLGNHDMGRIGSFLVGAADDDDDLLQRDKLAMSLMYLTRGQPVTYYGDEQGFVGWGGDKDARQDLFKTRVEQYAADRIIGGHPGARDRYDTDVPLYQHIAALTDLRADNPALATGIQIERYAADGEGVYAFSRIDRDSGVEYLVAANNAKEEQRVSVPTASPGIAFASLLGGAGAQAGADGKLEMVVPARAVTVLKAGAAVPKASAAPPVTVAGGTGGTLNGQAKVTATLAGDLPAEVTFAIRKQGSADWRVLGTDDNAAYGLYIDTGSLSAGSYDIVAVARTLDGQTSYGSMTAKVAAPQSDGAEVIAAGSFQDEAGCPGDWQPECAATALTDPDGDGTFTLKLTSLPKGDYEFKIAIGGSWAENYGADGAKDGANIPFSVPGDTAPVTLTYDSATHNATALAP</sequence>
<keyword evidence="4" id="KW-1185">Reference proteome</keyword>
<dbReference type="Proteomes" id="UP001501475">
    <property type="component" value="Unassembled WGS sequence"/>
</dbReference>
<dbReference type="InterPro" id="IPR017853">
    <property type="entry name" value="GH"/>
</dbReference>
<dbReference type="Gene3D" id="2.60.40.10">
    <property type="entry name" value="Immunoglobulins"/>
    <property type="match status" value="1"/>
</dbReference>
<evidence type="ECO:0000256" key="1">
    <source>
        <dbReference type="SAM" id="MobiDB-lite"/>
    </source>
</evidence>
<dbReference type="PANTHER" id="PTHR10357:SF209">
    <property type="entry name" value="PERIPLASMIC ALPHA-AMYLASE"/>
    <property type="match status" value="1"/>
</dbReference>
<dbReference type="SMART" id="SM00642">
    <property type="entry name" value="Aamy"/>
    <property type="match status" value="1"/>
</dbReference>